<organism evidence="2 3">
    <name type="scientific">Calocera cornea HHB12733</name>
    <dbReference type="NCBI Taxonomy" id="1353952"/>
    <lineage>
        <taxon>Eukaryota</taxon>
        <taxon>Fungi</taxon>
        <taxon>Dikarya</taxon>
        <taxon>Basidiomycota</taxon>
        <taxon>Agaricomycotina</taxon>
        <taxon>Dacrymycetes</taxon>
        <taxon>Dacrymycetales</taxon>
        <taxon>Dacrymycetaceae</taxon>
        <taxon>Calocera</taxon>
    </lineage>
</organism>
<dbReference type="Proteomes" id="UP000076842">
    <property type="component" value="Unassembled WGS sequence"/>
</dbReference>
<gene>
    <name evidence="2" type="ORF">CALCODRAFT_330593</name>
</gene>
<sequence length="114" mass="12043">MSMQRGLSCARSVLSRVFPQADFSPGRSLPRSISSQTPRLGLSWTRALLILVSPGRSSPPVDLPSAWCVLSLISNQADLSSARSPARPICPQPDLSSAGSQIAPVSPEPDLSFA</sequence>
<dbReference type="EMBL" id="KV423983">
    <property type="protein sequence ID" value="KZT56124.1"/>
    <property type="molecule type" value="Genomic_DNA"/>
</dbReference>
<name>A0A165F3S4_9BASI</name>
<dbReference type="AlphaFoldDB" id="A0A165F3S4"/>
<evidence type="ECO:0000313" key="3">
    <source>
        <dbReference type="Proteomes" id="UP000076842"/>
    </source>
</evidence>
<dbReference type="InParanoid" id="A0A165F3S4"/>
<accession>A0A165F3S4</accession>
<evidence type="ECO:0000256" key="1">
    <source>
        <dbReference type="SAM" id="MobiDB-lite"/>
    </source>
</evidence>
<proteinExistence type="predicted"/>
<protein>
    <submittedName>
        <fullName evidence="2">Uncharacterized protein</fullName>
    </submittedName>
</protein>
<reference evidence="2 3" key="1">
    <citation type="journal article" date="2016" name="Mol. Biol. Evol.">
        <title>Comparative Genomics of Early-Diverging Mushroom-Forming Fungi Provides Insights into the Origins of Lignocellulose Decay Capabilities.</title>
        <authorList>
            <person name="Nagy L.G."/>
            <person name="Riley R."/>
            <person name="Tritt A."/>
            <person name="Adam C."/>
            <person name="Daum C."/>
            <person name="Floudas D."/>
            <person name="Sun H."/>
            <person name="Yadav J.S."/>
            <person name="Pangilinan J."/>
            <person name="Larsson K.H."/>
            <person name="Matsuura K."/>
            <person name="Barry K."/>
            <person name="Labutti K."/>
            <person name="Kuo R."/>
            <person name="Ohm R.A."/>
            <person name="Bhattacharya S.S."/>
            <person name="Shirouzu T."/>
            <person name="Yoshinaga Y."/>
            <person name="Martin F.M."/>
            <person name="Grigoriev I.V."/>
            <person name="Hibbett D.S."/>
        </authorList>
    </citation>
    <scope>NUCLEOTIDE SEQUENCE [LARGE SCALE GENOMIC DNA]</scope>
    <source>
        <strain evidence="2 3">HHB12733</strain>
    </source>
</reference>
<feature type="region of interest" description="Disordered" evidence="1">
    <location>
        <begin position="80"/>
        <end position="114"/>
    </location>
</feature>
<keyword evidence="3" id="KW-1185">Reference proteome</keyword>
<evidence type="ECO:0000313" key="2">
    <source>
        <dbReference type="EMBL" id="KZT56124.1"/>
    </source>
</evidence>